<dbReference type="AlphaFoldDB" id="C1BTK1"/>
<evidence type="ECO:0000256" key="7">
    <source>
        <dbReference type="RuleBase" id="RU361279"/>
    </source>
</evidence>
<evidence type="ECO:0000256" key="1">
    <source>
        <dbReference type="ARBA" id="ARBA00010638"/>
    </source>
</evidence>
<keyword evidence="2 6" id="KW-0547">Nucleotide-binding</keyword>
<name>C1BTK1_LEPSM</name>
<dbReference type="GO" id="GO:0005524">
    <property type="term" value="F:ATP binding"/>
    <property type="evidence" value="ECO:0007669"/>
    <property type="project" value="UniProtKB-KW"/>
</dbReference>
<dbReference type="GO" id="GO:0030272">
    <property type="term" value="F:5-formyltetrahydrofolate cyclo-ligase activity"/>
    <property type="evidence" value="ECO:0007669"/>
    <property type="project" value="UniProtKB-EC"/>
</dbReference>
<dbReference type="OrthoDB" id="2015992at2759"/>
<sequence>MSLKKVGLTSLIVRMASSTHNPVVSQKKKMRQMAKSAIKSLGYEEKKRQTKEVTRQLLQNPLYLSAERISVYLHMKDWEIGTVEILENSFRSSKKCYVPQYFMHPEPIMNMVELYDMKDFENLPITKWHIKQPPAENRDREVTKNLDLVLVPGLAFTKDGKRLGRGMGFYDKYLSGLKNKPITIALAFDVQIHDDLPTEIDCDFNMDQVLYCGA</sequence>
<protein>
    <recommendedName>
        <fullName evidence="5 7">5-formyltetrahydrofolate cyclo-ligase</fullName>
        <ecNumber evidence="5 7">6.3.3.2</ecNumber>
    </recommendedName>
</protein>
<keyword evidence="7" id="KW-0479">Metal-binding</keyword>
<comment type="catalytic activity">
    <reaction evidence="4 7">
        <text>(6S)-5-formyl-5,6,7,8-tetrahydrofolate + ATP = (6R)-5,10-methenyltetrahydrofolate + ADP + phosphate</text>
        <dbReference type="Rhea" id="RHEA:10488"/>
        <dbReference type="ChEBI" id="CHEBI:30616"/>
        <dbReference type="ChEBI" id="CHEBI:43474"/>
        <dbReference type="ChEBI" id="CHEBI:57455"/>
        <dbReference type="ChEBI" id="CHEBI:57457"/>
        <dbReference type="ChEBI" id="CHEBI:456216"/>
        <dbReference type="EC" id="6.3.3.2"/>
    </reaction>
</comment>
<evidence type="ECO:0000256" key="4">
    <source>
        <dbReference type="ARBA" id="ARBA00036539"/>
    </source>
</evidence>
<dbReference type="GeneID" id="121125866"/>
<evidence type="ECO:0000313" key="8">
    <source>
        <dbReference type="EMBL" id="ACO12354.1"/>
    </source>
</evidence>
<dbReference type="GO" id="GO:0046872">
    <property type="term" value="F:metal ion binding"/>
    <property type="evidence" value="ECO:0007669"/>
    <property type="project" value="UniProtKB-KW"/>
</dbReference>
<evidence type="ECO:0000256" key="5">
    <source>
        <dbReference type="ARBA" id="ARBA00038966"/>
    </source>
</evidence>
<evidence type="ECO:0000256" key="2">
    <source>
        <dbReference type="ARBA" id="ARBA00022741"/>
    </source>
</evidence>
<dbReference type="EC" id="6.3.3.2" evidence="5 7"/>
<feature type="binding site" evidence="6">
    <location>
        <position position="79"/>
    </location>
    <ligand>
        <name>substrate</name>
    </ligand>
</feature>
<dbReference type="PIRSF" id="PIRSF006806">
    <property type="entry name" value="FTHF_cligase"/>
    <property type="match status" value="1"/>
</dbReference>
<dbReference type="RefSeq" id="XP_040577051.1">
    <property type="nucleotide sequence ID" value="XM_040721117.2"/>
</dbReference>
<dbReference type="InterPro" id="IPR002698">
    <property type="entry name" value="FTHF_cligase"/>
</dbReference>
<proteinExistence type="evidence at transcript level"/>
<dbReference type="OMA" id="STIYPCQ"/>
<dbReference type="PANTHER" id="PTHR23407">
    <property type="entry name" value="ATPASE INHIBITOR/5-FORMYLTETRAHYDROFOLATE CYCLO-LIGASE"/>
    <property type="match status" value="1"/>
</dbReference>
<dbReference type="GO" id="GO:0009396">
    <property type="term" value="P:folic acid-containing compound biosynthetic process"/>
    <property type="evidence" value="ECO:0007669"/>
    <property type="project" value="TreeGrafter"/>
</dbReference>
<feature type="binding site" evidence="6">
    <location>
        <begin position="162"/>
        <end position="170"/>
    </location>
    <ligand>
        <name>ATP</name>
        <dbReference type="ChEBI" id="CHEBI:30616"/>
    </ligand>
</feature>
<dbReference type="InterPro" id="IPR037171">
    <property type="entry name" value="NagB/RpiA_transferase-like"/>
</dbReference>
<dbReference type="PANTHER" id="PTHR23407:SF1">
    <property type="entry name" value="5-FORMYLTETRAHYDROFOLATE CYCLO-LIGASE"/>
    <property type="match status" value="1"/>
</dbReference>
<dbReference type="NCBIfam" id="TIGR02727">
    <property type="entry name" value="MTHFS_bact"/>
    <property type="match status" value="1"/>
</dbReference>
<dbReference type="Gene3D" id="3.40.50.10420">
    <property type="entry name" value="NagB/RpiA/CoA transferase-like"/>
    <property type="match status" value="1"/>
</dbReference>
<dbReference type="SUPFAM" id="SSF100950">
    <property type="entry name" value="NagB/RpiA/CoA transferase-like"/>
    <property type="match status" value="1"/>
</dbReference>
<evidence type="ECO:0000256" key="3">
    <source>
        <dbReference type="ARBA" id="ARBA00022840"/>
    </source>
</evidence>
<accession>C1BTK1</accession>
<dbReference type="InterPro" id="IPR024185">
    <property type="entry name" value="FTHF_cligase-like_sf"/>
</dbReference>
<feature type="binding site" evidence="6">
    <location>
        <begin position="27"/>
        <end position="31"/>
    </location>
    <ligand>
        <name>ATP</name>
        <dbReference type="ChEBI" id="CHEBI:30616"/>
    </ligand>
</feature>
<dbReference type="Pfam" id="PF01812">
    <property type="entry name" value="5-FTHF_cyc-lig"/>
    <property type="match status" value="1"/>
</dbReference>
<dbReference type="GO" id="GO:0005739">
    <property type="term" value="C:mitochondrion"/>
    <property type="evidence" value="ECO:0007669"/>
    <property type="project" value="TreeGrafter"/>
</dbReference>
<comment type="similarity">
    <text evidence="1 7">Belongs to the 5-formyltetrahydrofolate cyclo-ligase family.</text>
</comment>
<dbReference type="EMBL" id="BT077930">
    <property type="protein sequence ID" value="ACO12354.1"/>
    <property type="molecule type" value="mRNA"/>
</dbReference>
<keyword evidence="8" id="KW-0436">Ligase</keyword>
<feature type="binding site" evidence="6">
    <location>
        <position position="73"/>
    </location>
    <ligand>
        <name>substrate</name>
    </ligand>
</feature>
<dbReference type="GO" id="GO:0035999">
    <property type="term" value="P:tetrahydrofolate interconversion"/>
    <property type="evidence" value="ECO:0007669"/>
    <property type="project" value="TreeGrafter"/>
</dbReference>
<keyword evidence="3 6" id="KW-0067">ATP-binding</keyword>
<reference evidence="8" key="1">
    <citation type="submission" date="2009-06" db="EMBL/GenBank/DDBJ databases">
        <title>Lepeophtheirus salmonis ESTs and full-length cDNAs.</title>
        <authorList>
            <person name="Yasuike M."/>
            <person name="von Schalburg K."/>
            <person name="Cooper G."/>
            <person name="Leong J."/>
            <person name="Jones S.R.M."/>
            <person name="Koop B.F."/>
        </authorList>
    </citation>
    <scope>NUCLEOTIDE SEQUENCE</scope>
    <source>
        <strain evidence="8">Pacific form</strain>
        <tissue evidence="8">Whole</tissue>
    </source>
</reference>
<keyword evidence="7" id="KW-0460">Magnesium</keyword>
<gene>
    <name evidence="8" type="primary">MTHFS</name>
</gene>
<evidence type="ECO:0000256" key="6">
    <source>
        <dbReference type="PIRSR" id="PIRSR006806-1"/>
    </source>
</evidence>
<comment type="cofactor">
    <cofactor evidence="7">
        <name>Mg(2+)</name>
        <dbReference type="ChEBI" id="CHEBI:18420"/>
    </cofactor>
</comment>
<organism evidence="8">
    <name type="scientific">Lepeophtheirus salmonis</name>
    <name type="common">Salmon louse</name>
    <name type="synonym">Caligus salmonis</name>
    <dbReference type="NCBI Taxonomy" id="72036"/>
    <lineage>
        <taxon>Eukaryota</taxon>
        <taxon>Metazoa</taxon>
        <taxon>Ecdysozoa</taxon>
        <taxon>Arthropoda</taxon>
        <taxon>Crustacea</taxon>
        <taxon>Multicrustacea</taxon>
        <taxon>Hexanauplia</taxon>
        <taxon>Copepoda</taxon>
        <taxon>Siphonostomatoida</taxon>
        <taxon>Caligidae</taxon>
        <taxon>Lepeophtheirus</taxon>
    </lineage>
</organism>